<name>A0A2U1T138_9MICO</name>
<gene>
    <name evidence="2" type="ORF">DF220_06870</name>
</gene>
<dbReference type="Proteomes" id="UP000244978">
    <property type="component" value="Unassembled WGS sequence"/>
</dbReference>
<evidence type="ECO:0000256" key="1">
    <source>
        <dbReference type="SAM" id="MobiDB-lite"/>
    </source>
</evidence>
<feature type="compositionally biased region" description="Basic and acidic residues" evidence="1">
    <location>
        <begin position="89"/>
        <end position="107"/>
    </location>
</feature>
<organism evidence="2 3">
    <name type="scientific">Homoserinimonas hongtaonis</name>
    <dbReference type="NCBI Taxonomy" id="2079791"/>
    <lineage>
        <taxon>Bacteria</taxon>
        <taxon>Bacillati</taxon>
        <taxon>Actinomycetota</taxon>
        <taxon>Actinomycetes</taxon>
        <taxon>Micrococcales</taxon>
        <taxon>Microbacteriaceae</taxon>
        <taxon>Homoserinimonas</taxon>
    </lineage>
</organism>
<accession>A0A2U1T138</accession>
<feature type="region of interest" description="Disordered" evidence="1">
    <location>
        <begin position="43"/>
        <end position="168"/>
    </location>
</feature>
<sequence>MRIFRTRPSRWWAYSSSVTAILLLAGAGVHFGAAKVTAPAGETGAAPITAQPSPSSAAETLTEGAAAAPGSKPGSAPKSDQQSGSAKGESARGTDDLDGTSHDDAAGKDSATPAPAAPSTPPTTASGVGAGSAAAPAPAANPAPASRPAAVSPPPASTSATGVPAGTALKRHDGDLVIRTPGTVIDGLDIRGFVRVEAPNVTIRNSIIRGRDTTGDAILIYAGTGKSAGLVVHDTELVAQFPSHRVNGVYGYGFTLTRVAIHNVIDSVHIFGNDVVIQKSWLHDNLHYANDPGWNGGPSHDDSIQIQKGSNIVITGNAISGAYNAALQITQDQGTVSQVSFTSNLVSGGGCTINVAEKGKGAIKGLTISNNIFGGSRFGCSALIPPTTTATMSGNTKSDGTVVRVDRRAQ</sequence>
<dbReference type="EMBL" id="QEEX01000001">
    <property type="protein sequence ID" value="PWB97580.1"/>
    <property type="molecule type" value="Genomic_DNA"/>
</dbReference>
<dbReference type="SMART" id="SM00710">
    <property type="entry name" value="PbH1"/>
    <property type="match status" value="3"/>
</dbReference>
<comment type="caution">
    <text evidence="2">The sequence shown here is derived from an EMBL/GenBank/DDBJ whole genome shotgun (WGS) entry which is preliminary data.</text>
</comment>
<protein>
    <recommendedName>
        <fullName evidence="4">Right handed beta helix domain-containing protein</fullName>
    </recommendedName>
</protein>
<dbReference type="SUPFAM" id="SSF51126">
    <property type="entry name" value="Pectin lyase-like"/>
    <property type="match status" value="1"/>
</dbReference>
<feature type="compositionally biased region" description="Low complexity" evidence="1">
    <location>
        <begin position="122"/>
        <end position="150"/>
    </location>
</feature>
<proteinExistence type="predicted"/>
<reference evidence="3" key="1">
    <citation type="submission" date="2018-04" db="EMBL/GenBank/DDBJ databases">
        <authorList>
            <person name="Liu S."/>
            <person name="Wang Z."/>
            <person name="Li J."/>
        </authorList>
    </citation>
    <scope>NUCLEOTIDE SEQUENCE [LARGE SCALE GENOMIC DNA]</scope>
    <source>
        <strain evidence="3">S1194</strain>
    </source>
</reference>
<dbReference type="InterPro" id="IPR006626">
    <property type="entry name" value="PbH1"/>
</dbReference>
<dbReference type="InterPro" id="IPR011050">
    <property type="entry name" value="Pectin_lyase_fold/virulence"/>
</dbReference>
<keyword evidence="3" id="KW-1185">Reference proteome</keyword>
<evidence type="ECO:0000313" key="3">
    <source>
        <dbReference type="Proteomes" id="UP000244978"/>
    </source>
</evidence>
<dbReference type="AlphaFoldDB" id="A0A2U1T138"/>
<evidence type="ECO:0008006" key="4">
    <source>
        <dbReference type="Google" id="ProtNLM"/>
    </source>
</evidence>
<evidence type="ECO:0000313" key="2">
    <source>
        <dbReference type="EMBL" id="PWB97580.1"/>
    </source>
</evidence>
<feature type="compositionally biased region" description="Low complexity" evidence="1">
    <location>
        <begin position="57"/>
        <end position="79"/>
    </location>
</feature>